<evidence type="ECO:0000259" key="4">
    <source>
        <dbReference type="PROSITE" id="PS51462"/>
    </source>
</evidence>
<dbReference type="Proteomes" id="UP000541058">
    <property type="component" value="Unassembled WGS sequence"/>
</dbReference>
<dbReference type="InterPro" id="IPR000086">
    <property type="entry name" value="NUDIX_hydrolase_dom"/>
</dbReference>
<name>A0A7X8C1P8_9LACT</name>
<dbReference type="PROSITE" id="PS00893">
    <property type="entry name" value="NUDIX_BOX"/>
    <property type="match status" value="1"/>
</dbReference>
<dbReference type="SUPFAM" id="SSF55811">
    <property type="entry name" value="Nudix"/>
    <property type="match status" value="1"/>
</dbReference>
<evidence type="ECO:0000313" key="6">
    <source>
        <dbReference type="Proteomes" id="UP000541058"/>
    </source>
</evidence>
<dbReference type="PRINTS" id="PR00502">
    <property type="entry name" value="NUDIXFAMILY"/>
</dbReference>
<dbReference type="PANTHER" id="PTHR43046:SF14">
    <property type="entry name" value="MUTT_NUDIX FAMILY PROTEIN"/>
    <property type="match status" value="1"/>
</dbReference>
<dbReference type="AlphaFoldDB" id="A0A7X8C1P8"/>
<comment type="cofactor">
    <cofactor evidence="1">
        <name>Mg(2+)</name>
        <dbReference type="ChEBI" id="CHEBI:18420"/>
    </cofactor>
</comment>
<reference evidence="5 6" key="1">
    <citation type="journal article" date="2020" name="Biotechnol. Biofuels">
        <title>New insights from the biogas microbiome by comprehensive genome-resolved metagenomics of nearly 1600 species originating from multiple anaerobic digesters.</title>
        <authorList>
            <person name="Campanaro S."/>
            <person name="Treu L."/>
            <person name="Rodriguez-R L.M."/>
            <person name="Kovalovszki A."/>
            <person name="Ziels R.M."/>
            <person name="Maus I."/>
            <person name="Zhu X."/>
            <person name="Kougias P.G."/>
            <person name="Basile A."/>
            <person name="Luo G."/>
            <person name="Schluter A."/>
            <person name="Konstantinidis K.T."/>
            <person name="Angelidaki I."/>
        </authorList>
    </citation>
    <scope>NUCLEOTIDE SEQUENCE [LARGE SCALE GENOMIC DNA]</scope>
    <source>
        <strain evidence="5">AS23ysBPME_34</strain>
    </source>
</reference>
<keyword evidence="2 3" id="KW-0378">Hydrolase</keyword>
<proteinExistence type="inferred from homology"/>
<dbReference type="GO" id="GO:0016787">
    <property type="term" value="F:hydrolase activity"/>
    <property type="evidence" value="ECO:0007669"/>
    <property type="project" value="UniProtKB-KW"/>
</dbReference>
<evidence type="ECO:0000313" key="5">
    <source>
        <dbReference type="EMBL" id="NLJ17320.1"/>
    </source>
</evidence>
<organism evidence="5 6">
    <name type="scientific">Globicatella sulfidifaciens</name>
    <dbReference type="NCBI Taxonomy" id="136093"/>
    <lineage>
        <taxon>Bacteria</taxon>
        <taxon>Bacillati</taxon>
        <taxon>Bacillota</taxon>
        <taxon>Bacilli</taxon>
        <taxon>Lactobacillales</taxon>
        <taxon>Aerococcaceae</taxon>
        <taxon>Globicatella</taxon>
    </lineage>
</organism>
<gene>
    <name evidence="5" type="ORF">GX355_00500</name>
</gene>
<evidence type="ECO:0000256" key="3">
    <source>
        <dbReference type="RuleBase" id="RU003476"/>
    </source>
</evidence>
<comment type="caution">
    <text evidence="5">The sequence shown here is derived from an EMBL/GenBank/DDBJ whole genome shotgun (WGS) entry which is preliminary data.</text>
</comment>
<dbReference type="RefSeq" id="WP_276645640.1">
    <property type="nucleotide sequence ID" value="NZ_JAAYSM010000014.1"/>
</dbReference>
<evidence type="ECO:0000256" key="2">
    <source>
        <dbReference type="ARBA" id="ARBA00022801"/>
    </source>
</evidence>
<evidence type="ECO:0000256" key="1">
    <source>
        <dbReference type="ARBA" id="ARBA00001946"/>
    </source>
</evidence>
<dbReference type="InterPro" id="IPR020084">
    <property type="entry name" value="NUDIX_hydrolase_CS"/>
</dbReference>
<dbReference type="Pfam" id="PF00293">
    <property type="entry name" value="NUDIX"/>
    <property type="match status" value="1"/>
</dbReference>
<dbReference type="PROSITE" id="PS51462">
    <property type="entry name" value="NUDIX"/>
    <property type="match status" value="1"/>
</dbReference>
<dbReference type="InterPro" id="IPR015797">
    <property type="entry name" value="NUDIX_hydrolase-like_dom_sf"/>
</dbReference>
<sequence length="153" mass="17298">MNYTHFVSVAALVSNDEGDVLLIKSPLRGWEYPGGMVEPGETFQDALLREVKEETGVTVEITGFIGICKNVEKDIVNIDFSCRYIDGELKVSDESLEVCWVKKEAALEMITYPLTRKRMENMLSGNEKVNCFSFRKEPFEVLAEESFCVGKLL</sequence>
<accession>A0A7X8C1P8</accession>
<dbReference type="PANTHER" id="PTHR43046">
    <property type="entry name" value="GDP-MANNOSE MANNOSYL HYDROLASE"/>
    <property type="match status" value="1"/>
</dbReference>
<protein>
    <submittedName>
        <fullName evidence="5">NUDIX domain-containing protein</fullName>
    </submittedName>
</protein>
<dbReference type="EMBL" id="JAAYSM010000014">
    <property type="protein sequence ID" value="NLJ17320.1"/>
    <property type="molecule type" value="Genomic_DNA"/>
</dbReference>
<dbReference type="InterPro" id="IPR020476">
    <property type="entry name" value="Nudix_hydrolase"/>
</dbReference>
<feature type="domain" description="Nudix hydrolase" evidence="4">
    <location>
        <begin position="4"/>
        <end position="123"/>
    </location>
</feature>
<comment type="similarity">
    <text evidence="3">Belongs to the Nudix hydrolase family.</text>
</comment>
<dbReference type="Gene3D" id="3.90.79.10">
    <property type="entry name" value="Nucleoside Triphosphate Pyrophosphohydrolase"/>
    <property type="match status" value="1"/>
</dbReference>